<dbReference type="PANTHER" id="PTHR23428">
    <property type="entry name" value="HISTONE H2B"/>
    <property type="match status" value="1"/>
</dbReference>
<evidence type="ECO:0000313" key="4">
    <source>
        <dbReference type="Proteomes" id="UP000027120"/>
    </source>
</evidence>
<dbReference type="EMBL" id="KK791414">
    <property type="protein sequence ID" value="KDO37232.1"/>
    <property type="molecule type" value="Genomic_DNA"/>
</dbReference>
<name>A0A067DDZ3_CITSI</name>
<gene>
    <name evidence="3" type="ORF">CISIN_1g045954mg</name>
</gene>
<proteinExistence type="inferred from homology"/>
<dbReference type="InterPro" id="IPR009072">
    <property type="entry name" value="Histone-fold"/>
</dbReference>
<dbReference type="PRINTS" id="PR00621">
    <property type="entry name" value="HISTONEH2B"/>
</dbReference>
<keyword evidence="4" id="KW-1185">Reference proteome</keyword>
<dbReference type="GO" id="GO:0000786">
    <property type="term" value="C:nucleosome"/>
    <property type="evidence" value="ECO:0007669"/>
    <property type="project" value="InterPro"/>
</dbReference>
<organism evidence="3 4">
    <name type="scientific">Citrus sinensis</name>
    <name type="common">Sweet orange</name>
    <name type="synonym">Citrus aurantium var. sinensis</name>
    <dbReference type="NCBI Taxonomy" id="2711"/>
    <lineage>
        <taxon>Eukaryota</taxon>
        <taxon>Viridiplantae</taxon>
        <taxon>Streptophyta</taxon>
        <taxon>Embryophyta</taxon>
        <taxon>Tracheophyta</taxon>
        <taxon>Spermatophyta</taxon>
        <taxon>Magnoliopsida</taxon>
        <taxon>eudicotyledons</taxon>
        <taxon>Gunneridae</taxon>
        <taxon>Pentapetalae</taxon>
        <taxon>rosids</taxon>
        <taxon>malvids</taxon>
        <taxon>Sapindales</taxon>
        <taxon>Rutaceae</taxon>
        <taxon>Aurantioideae</taxon>
        <taxon>Citrus</taxon>
    </lineage>
</organism>
<dbReference type="SUPFAM" id="SSF47113">
    <property type="entry name" value="Histone-fold"/>
    <property type="match status" value="1"/>
</dbReference>
<dbReference type="STRING" id="2711.A0A067DDZ3"/>
<dbReference type="SMART" id="SM00427">
    <property type="entry name" value="H2B"/>
    <property type="match status" value="1"/>
</dbReference>
<dbReference type="AlphaFoldDB" id="A0A067DDZ3"/>
<evidence type="ECO:0000256" key="2">
    <source>
        <dbReference type="SAM" id="MobiDB-lite"/>
    </source>
</evidence>
<dbReference type="Proteomes" id="UP000027120">
    <property type="component" value="Unassembled WGS sequence"/>
</dbReference>
<accession>A0A067DDZ3</accession>
<evidence type="ECO:0000313" key="3">
    <source>
        <dbReference type="EMBL" id="KDO37232.1"/>
    </source>
</evidence>
<dbReference type="GO" id="GO:0003677">
    <property type="term" value="F:DNA binding"/>
    <property type="evidence" value="ECO:0007669"/>
    <property type="project" value="InterPro"/>
</dbReference>
<protein>
    <submittedName>
        <fullName evidence="3">Uncharacterized protein</fullName>
    </submittedName>
</protein>
<feature type="compositionally biased region" description="Basic residues" evidence="2">
    <location>
        <begin position="1"/>
        <end position="13"/>
    </location>
</feature>
<dbReference type="SMR" id="A0A067DDZ3"/>
<sequence length="76" mass="8772">MANKPKVGKKLSKKATSSNKEKKCAKKSIKTYNIYIFKVLKQVFARYKKKPMITSWEFHTVGRLVLPGELAKHTVF</sequence>
<dbReference type="Gene3D" id="1.10.20.10">
    <property type="entry name" value="Histone, subunit A"/>
    <property type="match status" value="2"/>
</dbReference>
<dbReference type="InterPro" id="IPR000558">
    <property type="entry name" value="Histone_H2B"/>
</dbReference>
<dbReference type="GO" id="GO:0030527">
    <property type="term" value="F:structural constituent of chromatin"/>
    <property type="evidence" value="ECO:0007669"/>
    <property type="project" value="InterPro"/>
</dbReference>
<comment type="similarity">
    <text evidence="1">Belongs to the histone H2B family.</text>
</comment>
<evidence type="ECO:0000256" key="1">
    <source>
        <dbReference type="ARBA" id="ARBA00006846"/>
    </source>
</evidence>
<feature type="region of interest" description="Disordered" evidence="2">
    <location>
        <begin position="1"/>
        <end position="23"/>
    </location>
</feature>
<dbReference type="GO" id="GO:0046982">
    <property type="term" value="F:protein heterodimerization activity"/>
    <property type="evidence" value="ECO:0007669"/>
    <property type="project" value="InterPro"/>
</dbReference>
<reference evidence="3 4" key="1">
    <citation type="submission" date="2014-04" db="EMBL/GenBank/DDBJ databases">
        <authorList>
            <consortium name="International Citrus Genome Consortium"/>
            <person name="Gmitter F."/>
            <person name="Chen C."/>
            <person name="Farmerie W."/>
            <person name="Harkins T."/>
            <person name="Desany B."/>
            <person name="Mohiuddin M."/>
            <person name="Kodira C."/>
            <person name="Borodovsky M."/>
            <person name="Lomsadze A."/>
            <person name="Burns P."/>
            <person name="Jenkins J."/>
            <person name="Prochnik S."/>
            <person name="Shu S."/>
            <person name="Chapman J."/>
            <person name="Pitluck S."/>
            <person name="Schmutz J."/>
            <person name="Rokhsar D."/>
        </authorList>
    </citation>
    <scope>NUCLEOTIDE SEQUENCE</scope>
</reference>